<dbReference type="AlphaFoldDB" id="A0ABD5Z3K0"/>
<keyword evidence="2" id="KW-1185">Reference proteome</keyword>
<reference evidence="1 2" key="1">
    <citation type="journal article" date="2019" name="Int. J. Syst. Evol. Microbiol.">
        <title>The Global Catalogue of Microorganisms (GCM) 10K type strain sequencing project: providing services to taxonomists for standard genome sequencing and annotation.</title>
        <authorList>
            <consortium name="The Broad Institute Genomics Platform"/>
            <consortium name="The Broad Institute Genome Sequencing Center for Infectious Disease"/>
            <person name="Wu L."/>
            <person name="Ma J."/>
        </authorList>
    </citation>
    <scope>NUCLEOTIDE SEQUENCE [LARGE SCALE GENOMIC DNA]</scope>
    <source>
        <strain evidence="1 2">XZGYJ-43</strain>
    </source>
</reference>
<dbReference type="EMBL" id="JBHTAR010000011">
    <property type="protein sequence ID" value="MFC7199706.1"/>
    <property type="molecule type" value="Genomic_DNA"/>
</dbReference>
<evidence type="ECO:0000313" key="1">
    <source>
        <dbReference type="EMBL" id="MFC7199706.1"/>
    </source>
</evidence>
<name>A0ABD5Z3K0_9EURY</name>
<dbReference type="RefSeq" id="WP_279529633.1">
    <property type="nucleotide sequence ID" value="NZ_CP122312.1"/>
</dbReference>
<organism evidence="1 2">
    <name type="scientific">Halospeciosus flavus</name>
    <dbReference type="NCBI Taxonomy" id="3032283"/>
    <lineage>
        <taxon>Archaea</taxon>
        <taxon>Methanobacteriati</taxon>
        <taxon>Methanobacteriota</taxon>
        <taxon>Stenosarchaea group</taxon>
        <taxon>Halobacteria</taxon>
        <taxon>Halobacteriales</taxon>
        <taxon>Halobacteriaceae</taxon>
        <taxon>Halospeciosus</taxon>
    </lineage>
</organism>
<evidence type="ECO:0000313" key="2">
    <source>
        <dbReference type="Proteomes" id="UP001596447"/>
    </source>
</evidence>
<comment type="caution">
    <text evidence="1">The sequence shown here is derived from an EMBL/GenBank/DDBJ whole genome shotgun (WGS) entry which is preliminary data.</text>
</comment>
<dbReference type="Proteomes" id="UP001596447">
    <property type="component" value="Unassembled WGS sequence"/>
</dbReference>
<accession>A0ABD5Z3K0</accession>
<proteinExistence type="predicted"/>
<gene>
    <name evidence="1" type="ORF">ACFQJ9_09835</name>
</gene>
<sequence>MIAELAVNLRNTTDDSHVFHFAVETTAGLGAWESHDVEASSSKVVEKDVSANSEPVAVHGVVNDRVLAEAHDFR</sequence>
<protein>
    <submittedName>
        <fullName evidence="1">Uncharacterized protein</fullName>
    </submittedName>
</protein>